<keyword evidence="4" id="KW-1185">Reference proteome</keyword>
<dbReference type="PROSITE" id="PS50943">
    <property type="entry name" value="HTH_CROC1"/>
    <property type="match status" value="1"/>
</dbReference>
<dbReference type="Pfam" id="PF01381">
    <property type="entry name" value="HTH_3"/>
    <property type="match status" value="1"/>
</dbReference>
<organism evidence="3 4">
    <name type="scientific">Sphingomonas colocasiae</name>
    <dbReference type="NCBI Taxonomy" id="1848973"/>
    <lineage>
        <taxon>Bacteria</taxon>
        <taxon>Pseudomonadati</taxon>
        <taxon>Pseudomonadota</taxon>
        <taxon>Alphaproteobacteria</taxon>
        <taxon>Sphingomonadales</taxon>
        <taxon>Sphingomonadaceae</taxon>
        <taxon>Sphingomonas</taxon>
    </lineage>
</organism>
<evidence type="ECO:0000313" key="4">
    <source>
        <dbReference type="Proteomes" id="UP000706039"/>
    </source>
</evidence>
<dbReference type="PANTHER" id="PTHR46797:SF1">
    <property type="entry name" value="METHYLPHOSPHONATE SYNTHASE"/>
    <property type="match status" value="1"/>
</dbReference>
<evidence type="ECO:0000259" key="2">
    <source>
        <dbReference type="PROSITE" id="PS50943"/>
    </source>
</evidence>
<dbReference type="SMART" id="SM00530">
    <property type="entry name" value="HTH_XRE"/>
    <property type="match status" value="1"/>
</dbReference>
<accession>A0ABS7PJY9</accession>
<feature type="domain" description="HTH cro/C1-type" evidence="2">
    <location>
        <begin position="11"/>
        <end position="65"/>
    </location>
</feature>
<evidence type="ECO:0000256" key="1">
    <source>
        <dbReference type="ARBA" id="ARBA00023125"/>
    </source>
</evidence>
<protein>
    <submittedName>
        <fullName evidence="3">Helix-turn-helix domain-containing protein</fullName>
    </submittedName>
</protein>
<dbReference type="Gene3D" id="1.10.260.40">
    <property type="entry name" value="lambda repressor-like DNA-binding domains"/>
    <property type="match status" value="1"/>
</dbReference>
<proteinExistence type="predicted"/>
<dbReference type="PANTHER" id="PTHR46797">
    <property type="entry name" value="HTH-TYPE TRANSCRIPTIONAL REGULATOR"/>
    <property type="match status" value="1"/>
</dbReference>
<dbReference type="SUPFAM" id="SSF47413">
    <property type="entry name" value="lambda repressor-like DNA-binding domains"/>
    <property type="match status" value="1"/>
</dbReference>
<reference evidence="3 4" key="1">
    <citation type="submission" date="2021-08" db="EMBL/GenBank/DDBJ databases">
        <authorList>
            <person name="Tuo L."/>
        </authorList>
    </citation>
    <scope>NUCLEOTIDE SEQUENCE [LARGE SCALE GENOMIC DNA]</scope>
    <source>
        <strain evidence="3 4">JCM 31229</strain>
    </source>
</reference>
<dbReference type="InterPro" id="IPR010982">
    <property type="entry name" value="Lambda_DNA-bd_dom_sf"/>
</dbReference>
<gene>
    <name evidence="3" type="ORF">K7G82_02050</name>
</gene>
<name>A0ABS7PJY9_9SPHN</name>
<dbReference type="InterPro" id="IPR050807">
    <property type="entry name" value="TransReg_Diox_bact_type"/>
</dbReference>
<dbReference type="InterPro" id="IPR001387">
    <property type="entry name" value="Cro/C1-type_HTH"/>
</dbReference>
<dbReference type="RefSeq" id="WP_222988145.1">
    <property type="nucleotide sequence ID" value="NZ_JAINVV010000001.1"/>
</dbReference>
<dbReference type="Proteomes" id="UP000706039">
    <property type="component" value="Unassembled WGS sequence"/>
</dbReference>
<dbReference type="CDD" id="cd00093">
    <property type="entry name" value="HTH_XRE"/>
    <property type="match status" value="1"/>
</dbReference>
<sequence>MDAQTIFGNNVRQARVASGMSQEELAFQAGLARSYMSDVERGRRNPTVKIVGQIAAALKVSASVLVEGIPEDIAE</sequence>
<evidence type="ECO:0000313" key="3">
    <source>
        <dbReference type="EMBL" id="MBY8821055.1"/>
    </source>
</evidence>
<keyword evidence="1" id="KW-0238">DNA-binding</keyword>
<comment type="caution">
    <text evidence="3">The sequence shown here is derived from an EMBL/GenBank/DDBJ whole genome shotgun (WGS) entry which is preliminary data.</text>
</comment>
<dbReference type="EMBL" id="JAINVV010000001">
    <property type="protein sequence ID" value="MBY8821055.1"/>
    <property type="molecule type" value="Genomic_DNA"/>
</dbReference>